<accession>A0A382YBI4</accession>
<protein>
    <recommendedName>
        <fullName evidence="2">Methylated-DNA-[protein]-cysteine S-methyltransferase DNA binding domain-containing protein</fullName>
    </recommendedName>
</protein>
<organism evidence="1">
    <name type="scientific">marine metagenome</name>
    <dbReference type="NCBI Taxonomy" id="408172"/>
    <lineage>
        <taxon>unclassified sequences</taxon>
        <taxon>metagenomes</taxon>
        <taxon>ecological metagenomes</taxon>
    </lineage>
</organism>
<evidence type="ECO:0008006" key="2">
    <source>
        <dbReference type="Google" id="ProtNLM"/>
    </source>
</evidence>
<sequence>MDFSARIFPSTVKRINTNWLPKLNDFKGLPKYGDSGDDRFSKKSSEVRFVIPAPREAHALMEKVPKCKLTTINRLHAALSKKYKTDFAYPVTTGIFLWMATHADDEMARQGRKRITPYWHTLKSNDQINPKYPFGIEAIRETLEAEGHTVIQKGKTIPHGEF</sequence>
<reference evidence="1" key="1">
    <citation type="submission" date="2018-05" db="EMBL/GenBank/DDBJ databases">
        <authorList>
            <person name="Lanie J.A."/>
            <person name="Ng W.-L."/>
            <person name="Kazmierczak K.M."/>
            <person name="Andrzejewski T.M."/>
            <person name="Davidsen T.M."/>
            <person name="Wayne K.J."/>
            <person name="Tettelin H."/>
            <person name="Glass J.I."/>
            <person name="Rusch D."/>
            <person name="Podicherti R."/>
            <person name="Tsui H.-C.T."/>
            <person name="Winkler M.E."/>
        </authorList>
    </citation>
    <scope>NUCLEOTIDE SEQUENCE</scope>
</reference>
<gene>
    <name evidence="1" type="ORF">METZ01_LOCUS433049</name>
</gene>
<evidence type="ECO:0000313" key="1">
    <source>
        <dbReference type="EMBL" id="SVD80195.1"/>
    </source>
</evidence>
<dbReference type="AlphaFoldDB" id="A0A382YBI4"/>
<proteinExistence type="predicted"/>
<name>A0A382YBI4_9ZZZZ</name>
<dbReference type="EMBL" id="UINC01174192">
    <property type="protein sequence ID" value="SVD80195.1"/>
    <property type="molecule type" value="Genomic_DNA"/>
</dbReference>